<dbReference type="InterPro" id="IPR020904">
    <property type="entry name" value="Sc_DH/Rdtase_CS"/>
</dbReference>
<dbReference type="Gene3D" id="3.40.50.720">
    <property type="entry name" value="NAD(P)-binding Rossmann-like Domain"/>
    <property type="match status" value="1"/>
</dbReference>
<proteinExistence type="inferred from homology"/>
<keyword evidence="2" id="KW-0560">Oxidoreductase</keyword>
<dbReference type="PANTHER" id="PTHR43975">
    <property type="entry name" value="ZGC:101858"/>
    <property type="match status" value="1"/>
</dbReference>
<comment type="similarity">
    <text evidence="1">Belongs to the short-chain dehydrogenases/reductases (SDR) family.</text>
</comment>
<name>A0A2Z4AG72_9BACT</name>
<sequence>MKQLLDKVIIVTGSTTGIGKAIARKCLEEGAKIIVSGRNRKRGEEVVHELGGAVTLHIDDLTDPSTGSRLVQTALKAYGKVDGIVNNAAWVIRSNLETTNVDLFDRVMSINVRAPLFLVKAAMPELIKTSGAIINIGSVNGYTGAATQLDYSISKAALMCLSRNLANAYAHQKVRINHLNVGWVITPNENRLKIKEGFPEGWSEDPQITGTPTGKMTQPEEIANHAIFWLSNASRPITGSVMELEQYPFIGRIVPSELEKALKEPVEAG</sequence>
<dbReference type="PRINTS" id="PR00081">
    <property type="entry name" value="GDHRDH"/>
</dbReference>
<dbReference type="Pfam" id="PF13561">
    <property type="entry name" value="adh_short_C2"/>
    <property type="match status" value="1"/>
</dbReference>
<dbReference type="FunFam" id="3.40.50.720:FF:000084">
    <property type="entry name" value="Short-chain dehydrogenase reductase"/>
    <property type="match status" value="1"/>
</dbReference>
<dbReference type="CDD" id="cd05233">
    <property type="entry name" value="SDR_c"/>
    <property type="match status" value="1"/>
</dbReference>
<organism evidence="2 3">
    <name type="scientific">Candidatus Moanibacter tarae</name>
    <dbReference type="NCBI Taxonomy" id="2200854"/>
    <lineage>
        <taxon>Bacteria</taxon>
        <taxon>Pseudomonadati</taxon>
        <taxon>Verrucomicrobiota</taxon>
        <taxon>Opitutia</taxon>
        <taxon>Puniceicoccales</taxon>
        <taxon>Puniceicoccales incertae sedis</taxon>
        <taxon>Candidatus Moanibacter</taxon>
    </lineage>
</organism>
<dbReference type="InterPro" id="IPR036291">
    <property type="entry name" value="NAD(P)-bd_dom_sf"/>
</dbReference>
<dbReference type="Proteomes" id="UP000247465">
    <property type="component" value="Chromosome"/>
</dbReference>
<accession>A0A2Z4AG72</accession>
<dbReference type="PROSITE" id="PS00061">
    <property type="entry name" value="ADH_SHORT"/>
    <property type="match status" value="1"/>
</dbReference>
<dbReference type="EC" id="1.-.-.-" evidence="2"/>
<reference evidence="2 3" key="1">
    <citation type="submission" date="2018-06" db="EMBL/GenBank/DDBJ databases">
        <title>Draft Genome Sequence of a Novel Marine Bacterium Related to the Verrucomicrobia.</title>
        <authorList>
            <person name="Vosseberg J."/>
            <person name="Martijn J."/>
            <person name="Ettema T.J.G."/>
        </authorList>
    </citation>
    <scope>NUCLEOTIDE SEQUENCE [LARGE SCALE GENOMIC DNA]</scope>
    <source>
        <strain evidence="2">TARA_B100001123</strain>
    </source>
</reference>
<gene>
    <name evidence="2" type="primary">fabG2</name>
    <name evidence="2" type="ORF">DF168_01247</name>
</gene>
<dbReference type="InterPro" id="IPR002347">
    <property type="entry name" value="SDR_fam"/>
</dbReference>
<protein>
    <submittedName>
        <fullName evidence="2">Putative oxidoreductase</fullName>
        <ecNumber evidence="2">1.-.-.-</ecNumber>
    </submittedName>
</protein>
<evidence type="ECO:0000313" key="2">
    <source>
        <dbReference type="EMBL" id="AWT60048.1"/>
    </source>
</evidence>
<dbReference type="PRINTS" id="PR00080">
    <property type="entry name" value="SDRFAMILY"/>
</dbReference>
<evidence type="ECO:0000313" key="3">
    <source>
        <dbReference type="Proteomes" id="UP000247465"/>
    </source>
</evidence>
<dbReference type="AlphaFoldDB" id="A0A2Z4AG72"/>
<dbReference type="SUPFAM" id="SSF51735">
    <property type="entry name" value="NAD(P)-binding Rossmann-fold domains"/>
    <property type="match status" value="1"/>
</dbReference>
<dbReference type="EMBL" id="CP029803">
    <property type="protein sequence ID" value="AWT60048.1"/>
    <property type="molecule type" value="Genomic_DNA"/>
</dbReference>
<dbReference type="KEGG" id="mtar:DF168_01247"/>
<evidence type="ECO:0000256" key="1">
    <source>
        <dbReference type="ARBA" id="ARBA00006484"/>
    </source>
</evidence>
<dbReference type="PANTHER" id="PTHR43975:SF2">
    <property type="entry name" value="EG:BACR7A4.14 PROTEIN-RELATED"/>
    <property type="match status" value="1"/>
</dbReference>
<dbReference type="GO" id="GO:0016491">
    <property type="term" value="F:oxidoreductase activity"/>
    <property type="evidence" value="ECO:0007669"/>
    <property type="project" value="UniProtKB-KW"/>
</dbReference>